<evidence type="ECO:0000313" key="2">
    <source>
        <dbReference type="EMBL" id="MCE8536913.1"/>
    </source>
</evidence>
<evidence type="ECO:0000256" key="1">
    <source>
        <dbReference type="SAM" id="SignalP"/>
    </source>
</evidence>
<keyword evidence="1" id="KW-0732">Signal</keyword>
<dbReference type="RefSeq" id="WP_234218734.1">
    <property type="nucleotide sequence ID" value="NZ_JAGQAF010000003.1"/>
</dbReference>
<feature type="chain" id="PRO_5040317534" description="Chalcone isomerase domain-containing protein" evidence="1">
    <location>
        <begin position="20"/>
        <end position="164"/>
    </location>
</feature>
<dbReference type="EMBL" id="JAGQAF010000003">
    <property type="protein sequence ID" value="MCE8536913.1"/>
    <property type="molecule type" value="Genomic_DNA"/>
</dbReference>
<reference evidence="2" key="1">
    <citation type="journal article" date="2021" name="Environ. Microbiol.">
        <title>Cryptic niche differentiation of novel sediment ecotypes of Rugeria pomeroyi correlates with nitrate respiration.</title>
        <authorList>
            <person name="Lin X."/>
            <person name="McNichol J."/>
            <person name="Chu X."/>
            <person name="Qian Y."/>
            <person name="Luo H."/>
        </authorList>
    </citation>
    <scope>NUCLEOTIDE SEQUENCE</scope>
    <source>
        <strain evidence="2">SZCCDBB064</strain>
    </source>
</reference>
<dbReference type="AlphaFoldDB" id="A0A9Q3WJB0"/>
<name>A0A9Q3WJB0_9RHOB</name>
<protein>
    <recommendedName>
        <fullName evidence="4">Chalcone isomerase domain-containing protein</fullName>
    </recommendedName>
</protein>
<sequence length="164" mass="18293">MPRLFALLCLLVLPVAAPASQVQSLLPGAEQRGAAMFRLLGLPIYQARLFTPNAAPLDWSQDFGIELTYQRRISQSDLVDATLREMERMGNPPPPAAKFATCFQEVEPGDSYLAISRGPDRLEFRLNGRKTCDLRHKGIKRDFMSIFLGPDSRSARFTQALLGQ</sequence>
<organism evidence="2 3">
    <name type="scientific">Ruegeria pomeroyi</name>
    <dbReference type="NCBI Taxonomy" id="89184"/>
    <lineage>
        <taxon>Bacteria</taxon>
        <taxon>Pseudomonadati</taxon>
        <taxon>Pseudomonadota</taxon>
        <taxon>Alphaproteobacteria</taxon>
        <taxon>Rhodobacterales</taxon>
        <taxon>Roseobacteraceae</taxon>
        <taxon>Ruegeria</taxon>
    </lineage>
</organism>
<evidence type="ECO:0008006" key="4">
    <source>
        <dbReference type="Google" id="ProtNLM"/>
    </source>
</evidence>
<comment type="caution">
    <text evidence="2">The sequence shown here is derived from an EMBL/GenBank/DDBJ whole genome shotgun (WGS) entry which is preliminary data.</text>
</comment>
<gene>
    <name evidence="2" type="ORF">KBY27_05560</name>
</gene>
<proteinExistence type="predicted"/>
<feature type="signal peptide" evidence="1">
    <location>
        <begin position="1"/>
        <end position="19"/>
    </location>
</feature>
<dbReference type="Proteomes" id="UP000813672">
    <property type="component" value="Unassembled WGS sequence"/>
</dbReference>
<accession>A0A9Q3WJB0</accession>
<evidence type="ECO:0000313" key="3">
    <source>
        <dbReference type="Proteomes" id="UP000813672"/>
    </source>
</evidence>